<dbReference type="SMART" id="SM00086">
    <property type="entry name" value="PAC"/>
    <property type="match status" value="1"/>
</dbReference>
<dbReference type="SMART" id="SM00267">
    <property type="entry name" value="GGDEF"/>
    <property type="match status" value="1"/>
</dbReference>
<dbReference type="Gene3D" id="3.40.190.10">
    <property type="entry name" value="Periplasmic binding protein-like II"/>
    <property type="match status" value="4"/>
</dbReference>
<keyword evidence="1" id="KW-1133">Transmembrane helix</keyword>
<feature type="domain" description="PAS" evidence="2">
    <location>
        <begin position="577"/>
        <end position="618"/>
    </location>
</feature>
<dbReference type="InterPro" id="IPR043128">
    <property type="entry name" value="Rev_trsase/Diguanyl_cyclase"/>
</dbReference>
<dbReference type="InterPro" id="IPR000014">
    <property type="entry name" value="PAS"/>
</dbReference>
<dbReference type="SUPFAM" id="SSF55073">
    <property type="entry name" value="Nucleotide cyclase"/>
    <property type="match status" value="1"/>
</dbReference>
<name>A0ABS2WU04_9BACT</name>
<evidence type="ECO:0000256" key="1">
    <source>
        <dbReference type="SAM" id="Phobius"/>
    </source>
</evidence>
<dbReference type="InterPro" id="IPR029787">
    <property type="entry name" value="Nucleotide_cyclase"/>
</dbReference>
<evidence type="ECO:0000313" key="6">
    <source>
        <dbReference type="Proteomes" id="UP000703590"/>
    </source>
</evidence>
<dbReference type="InterPro" id="IPR000700">
    <property type="entry name" value="PAS-assoc_C"/>
</dbReference>
<dbReference type="CDD" id="cd00130">
    <property type="entry name" value="PAS"/>
    <property type="match status" value="1"/>
</dbReference>
<dbReference type="SUPFAM" id="SSF53850">
    <property type="entry name" value="Periplasmic binding protein-like II"/>
    <property type="match status" value="2"/>
</dbReference>
<feature type="domain" description="PAC" evidence="3">
    <location>
        <begin position="635"/>
        <end position="687"/>
    </location>
</feature>
<dbReference type="SUPFAM" id="SSF55785">
    <property type="entry name" value="PYP-like sensor domain (PAS domain)"/>
    <property type="match status" value="1"/>
</dbReference>
<dbReference type="Pfam" id="PF13426">
    <property type="entry name" value="PAS_9"/>
    <property type="match status" value="1"/>
</dbReference>
<sequence>MTLQLSWFNQFQFAGYHMAKEKGFYKDAGLDVEIVPFVFGLDIPSSVEQGLVDFAVGRESLIIERARDRKIVALYALFQVSPFVFLTTEASGIRSVEDFKHKRIMATKDDTEEASLQALFHSHHISTTDYTSLAHTHDILSLVEGHTDVISAYLSKTPFELERMGISYRVFYPKDYGFDMYSDFLYTSEALIERDIVTVNAFKDASLKGWEYTYANIEEAAKYIFDHDNTQNLSLDALLYEGKVLKELSYYQNKTLGHIDKNKLQRMYDLYNVMGRIPNQVAISDFVLHHFGLLTPEEKSYLKEKGHITVCADPAWIPYERIQEGELIGVSAQYLDLIESLIGTSFKLLPTHSWEMSLAYAKNRHCDILTLAAHTPERTAYLDFTSPYFTTPFVITTANSTPFVTDFADVAQNPIGVVADYAVGDILKAKYPEVNLIKVESIAEGLKLVAKGELFGFVDSLVTVNYVLQQEYMGMLKIAGKVDGQYALGFGTRNDEPLLHAILEKALHTIDNKTKQSISAQWSNIEYKKGFDYRLFWKIFLAFGFVFALVVIRYRIVHSYNTEITKNLNIIDKYVIFYRINTRGIITHVSSALCEMCGYTKAELLGKPQEFFHHPDMDLENFKTAWHHLLDGKSWQGEFHNRHKDGSDYWVDAHISPIFDKYGTIDGYNVFQYNITDKKHIETLSNTDALTQIPNRLYLDTCYNEKLKRARRYKEIFSIIMIDVDYFKAVNDTFGHSAGDQVLIEVANFLHASVRESDILGRWGGEEFVIICPNTNKHEAAILAEKIRKTVQISPFKKGTIRLTCSIGVSDFEPNDNAIDTLDRADKALYQAKNDGRNQVVISA</sequence>
<proteinExistence type="predicted"/>
<keyword evidence="6" id="KW-1185">Reference proteome</keyword>
<dbReference type="InterPro" id="IPR000160">
    <property type="entry name" value="GGDEF_dom"/>
</dbReference>
<dbReference type="InterPro" id="IPR001638">
    <property type="entry name" value="Solute-binding_3/MltF_N"/>
</dbReference>
<dbReference type="Gene3D" id="3.30.70.270">
    <property type="match status" value="1"/>
</dbReference>
<dbReference type="PROSITE" id="PS50112">
    <property type="entry name" value="PAS"/>
    <property type="match status" value="1"/>
</dbReference>
<dbReference type="Gene3D" id="3.30.450.20">
    <property type="entry name" value="PAS domain"/>
    <property type="match status" value="1"/>
</dbReference>
<feature type="domain" description="GGDEF" evidence="4">
    <location>
        <begin position="715"/>
        <end position="844"/>
    </location>
</feature>
<evidence type="ECO:0000313" key="5">
    <source>
        <dbReference type="EMBL" id="MBN2965075.1"/>
    </source>
</evidence>
<dbReference type="Proteomes" id="UP000703590">
    <property type="component" value="Unassembled WGS sequence"/>
</dbReference>
<accession>A0ABS2WU04</accession>
<dbReference type="EMBL" id="JAFHKK010000023">
    <property type="protein sequence ID" value="MBN2965075.1"/>
    <property type="molecule type" value="Genomic_DNA"/>
</dbReference>
<dbReference type="PROSITE" id="PS50113">
    <property type="entry name" value="PAC"/>
    <property type="match status" value="1"/>
</dbReference>
<feature type="transmembrane region" description="Helical" evidence="1">
    <location>
        <begin position="535"/>
        <end position="556"/>
    </location>
</feature>
<dbReference type="PANTHER" id="PTHR46663">
    <property type="entry name" value="DIGUANYLATE CYCLASE DGCT-RELATED"/>
    <property type="match status" value="1"/>
</dbReference>
<dbReference type="SMART" id="SM00091">
    <property type="entry name" value="PAS"/>
    <property type="match status" value="1"/>
</dbReference>
<dbReference type="RefSeq" id="WP_205459620.1">
    <property type="nucleotide sequence ID" value="NZ_JAFHKK010000023.1"/>
</dbReference>
<reference evidence="5" key="1">
    <citation type="submission" date="2021-02" db="EMBL/GenBank/DDBJ databases">
        <title>Sulfurospirillum tamanensis sp. nov.</title>
        <authorList>
            <person name="Frolova A."/>
            <person name="Merkel A."/>
            <person name="Slobodkin A."/>
        </authorList>
    </citation>
    <scope>NUCLEOTIDE SEQUENCE</scope>
    <source>
        <strain evidence="5">T05b</strain>
    </source>
</reference>
<dbReference type="NCBIfam" id="TIGR00229">
    <property type="entry name" value="sensory_box"/>
    <property type="match status" value="1"/>
</dbReference>
<dbReference type="PROSITE" id="PS50887">
    <property type="entry name" value="GGDEF"/>
    <property type="match status" value="1"/>
</dbReference>
<dbReference type="Pfam" id="PF00990">
    <property type="entry name" value="GGDEF"/>
    <property type="match status" value="1"/>
</dbReference>
<dbReference type="CDD" id="cd01949">
    <property type="entry name" value="GGDEF"/>
    <property type="match status" value="1"/>
</dbReference>
<dbReference type="Pfam" id="PF00497">
    <property type="entry name" value="SBP_bac_3"/>
    <property type="match status" value="1"/>
</dbReference>
<dbReference type="PANTHER" id="PTHR46663:SF4">
    <property type="entry name" value="DIGUANYLATE CYCLASE DGCT-RELATED"/>
    <property type="match status" value="1"/>
</dbReference>
<dbReference type="Pfam" id="PF09084">
    <property type="entry name" value="NMT1"/>
    <property type="match status" value="1"/>
</dbReference>
<dbReference type="InterPro" id="IPR001610">
    <property type="entry name" value="PAC"/>
</dbReference>
<dbReference type="NCBIfam" id="TIGR00254">
    <property type="entry name" value="GGDEF"/>
    <property type="match status" value="1"/>
</dbReference>
<evidence type="ECO:0000259" key="3">
    <source>
        <dbReference type="PROSITE" id="PS50113"/>
    </source>
</evidence>
<dbReference type="InterPro" id="IPR035965">
    <property type="entry name" value="PAS-like_dom_sf"/>
</dbReference>
<dbReference type="InterPro" id="IPR015168">
    <property type="entry name" value="SsuA/THI5"/>
</dbReference>
<keyword evidence="1" id="KW-0812">Transmembrane</keyword>
<gene>
    <name evidence="5" type="ORF">JWV37_09805</name>
</gene>
<dbReference type="InterPro" id="IPR052163">
    <property type="entry name" value="DGC-Regulatory_Protein"/>
</dbReference>
<keyword evidence="1" id="KW-0472">Membrane</keyword>
<reference evidence="5" key="2">
    <citation type="submission" date="2021-02" db="EMBL/GenBank/DDBJ databases">
        <authorList>
            <person name="Merkel A.Y."/>
        </authorList>
    </citation>
    <scope>NUCLEOTIDE SEQUENCE</scope>
    <source>
        <strain evidence="5">T05b</strain>
    </source>
</reference>
<evidence type="ECO:0000259" key="4">
    <source>
        <dbReference type="PROSITE" id="PS50887"/>
    </source>
</evidence>
<organism evidence="5 6">
    <name type="scientific">Sulfurospirillum tamanense</name>
    <dbReference type="NCBI Taxonomy" id="2813362"/>
    <lineage>
        <taxon>Bacteria</taxon>
        <taxon>Pseudomonadati</taxon>
        <taxon>Campylobacterota</taxon>
        <taxon>Epsilonproteobacteria</taxon>
        <taxon>Campylobacterales</taxon>
        <taxon>Sulfurospirillaceae</taxon>
        <taxon>Sulfurospirillum</taxon>
    </lineage>
</organism>
<dbReference type="SMART" id="SM00062">
    <property type="entry name" value="PBPb"/>
    <property type="match status" value="1"/>
</dbReference>
<comment type="caution">
    <text evidence="5">The sequence shown here is derived from an EMBL/GenBank/DDBJ whole genome shotgun (WGS) entry which is preliminary data.</text>
</comment>
<evidence type="ECO:0000259" key="2">
    <source>
        <dbReference type="PROSITE" id="PS50112"/>
    </source>
</evidence>
<dbReference type="CDD" id="cd13708">
    <property type="entry name" value="PBP2_BvgS_like_1"/>
    <property type="match status" value="1"/>
</dbReference>
<protein>
    <submittedName>
        <fullName evidence="5">Diguanylate cyclase</fullName>
    </submittedName>
</protein>